<evidence type="ECO:0000256" key="5">
    <source>
        <dbReference type="SAM" id="MobiDB-lite"/>
    </source>
</evidence>
<reference evidence="6 7" key="1">
    <citation type="submission" date="2016-10" db="EMBL/GenBank/DDBJ databases">
        <title>Genome sequence of the ascomycete fungus Penicillium subrubescens.</title>
        <authorList>
            <person name="De Vries R.P."/>
            <person name="Peng M."/>
            <person name="Dilokpimol A."/>
            <person name="Hilden K."/>
            <person name="Makela M.R."/>
            <person name="Grigoriev I."/>
            <person name="Riley R."/>
            <person name="Granchi Z."/>
        </authorList>
    </citation>
    <scope>NUCLEOTIDE SEQUENCE [LARGE SCALE GENOMIC DNA]</scope>
    <source>
        <strain evidence="6 7">CBS 132785</strain>
    </source>
</reference>
<dbReference type="PRINTS" id="PR00773">
    <property type="entry name" value="GRPEPROTEIN"/>
</dbReference>
<keyword evidence="3" id="KW-0496">Mitochondrion</keyword>
<feature type="region of interest" description="Disordered" evidence="5">
    <location>
        <begin position="62"/>
        <end position="91"/>
    </location>
</feature>
<dbReference type="Gene3D" id="3.90.20.20">
    <property type="match status" value="1"/>
</dbReference>
<evidence type="ECO:0000256" key="1">
    <source>
        <dbReference type="ARBA" id="ARBA00009054"/>
    </source>
</evidence>
<dbReference type="InterPro" id="IPR013805">
    <property type="entry name" value="GrpE_CC"/>
</dbReference>
<dbReference type="GO" id="GO:0051082">
    <property type="term" value="F:unfolded protein binding"/>
    <property type="evidence" value="ECO:0007669"/>
    <property type="project" value="TreeGrafter"/>
</dbReference>
<keyword evidence="7" id="KW-1185">Reference proteome</keyword>
<evidence type="ECO:0000256" key="4">
    <source>
        <dbReference type="RuleBase" id="RU004478"/>
    </source>
</evidence>
<dbReference type="CDD" id="cd00446">
    <property type="entry name" value="GrpE"/>
    <property type="match status" value="1"/>
</dbReference>
<feature type="compositionally biased region" description="Basic and acidic residues" evidence="5">
    <location>
        <begin position="63"/>
        <end position="73"/>
    </location>
</feature>
<dbReference type="GO" id="GO:0042803">
    <property type="term" value="F:protein homodimerization activity"/>
    <property type="evidence" value="ECO:0007669"/>
    <property type="project" value="InterPro"/>
</dbReference>
<dbReference type="SUPFAM" id="SSF58014">
    <property type="entry name" value="Coiled-coil domain of nucleotide exchange factor GrpE"/>
    <property type="match status" value="1"/>
</dbReference>
<dbReference type="PANTHER" id="PTHR21237">
    <property type="entry name" value="GRPE PROTEIN"/>
    <property type="match status" value="1"/>
</dbReference>
<dbReference type="PROSITE" id="PS01071">
    <property type="entry name" value="GRPE"/>
    <property type="match status" value="1"/>
</dbReference>
<dbReference type="PANTHER" id="PTHR21237:SF23">
    <property type="entry name" value="GRPE PROTEIN HOMOLOG, MITOCHONDRIAL"/>
    <property type="match status" value="1"/>
</dbReference>
<evidence type="ECO:0000256" key="3">
    <source>
        <dbReference type="RuleBase" id="RU000640"/>
    </source>
</evidence>
<comment type="function">
    <text evidence="3">Essential component of the PAM complex, a complex required for the translocation of transit peptide-containing proteins from the inner membrane into the mitochondrial matrix in an ATP-dependent manner.</text>
</comment>
<evidence type="ECO:0000256" key="2">
    <source>
        <dbReference type="ARBA" id="ARBA00023186"/>
    </source>
</evidence>
<dbReference type="STRING" id="1316194.A0A1Q5UKU7"/>
<name>A0A1Q5UKU7_9EURO</name>
<evidence type="ECO:0000313" key="6">
    <source>
        <dbReference type="EMBL" id="OKP13106.1"/>
    </source>
</evidence>
<dbReference type="OrthoDB" id="201635at2759"/>
<dbReference type="GO" id="GO:0000774">
    <property type="term" value="F:adenyl-nucleotide exchange factor activity"/>
    <property type="evidence" value="ECO:0007669"/>
    <property type="project" value="InterPro"/>
</dbReference>
<protein>
    <recommendedName>
        <fullName evidence="3">GrpE protein homolog</fullName>
    </recommendedName>
</protein>
<comment type="subcellular location">
    <subcellularLocation>
        <location evidence="3">Mitochondrion matrix</location>
    </subcellularLocation>
</comment>
<dbReference type="Proteomes" id="UP000186955">
    <property type="component" value="Unassembled WGS sequence"/>
</dbReference>
<dbReference type="SUPFAM" id="SSF51064">
    <property type="entry name" value="Head domain of nucleotide exchange factor GrpE"/>
    <property type="match status" value="1"/>
</dbReference>
<organism evidence="6 7">
    <name type="scientific">Penicillium subrubescens</name>
    <dbReference type="NCBI Taxonomy" id="1316194"/>
    <lineage>
        <taxon>Eukaryota</taxon>
        <taxon>Fungi</taxon>
        <taxon>Dikarya</taxon>
        <taxon>Ascomycota</taxon>
        <taxon>Pezizomycotina</taxon>
        <taxon>Eurotiomycetes</taxon>
        <taxon>Eurotiomycetidae</taxon>
        <taxon>Eurotiales</taxon>
        <taxon>Aspergillaceae</taxon>
        <taxon>Penicillium</taxon>
    </lineage>
</organism>
<dbReference type="HAMAP" id="MF_01151">
    <property type="entry name" value="GrpE"/>
    <property type="match status" value="1"/>
</dbReference>
<dbReference type="FunFam" id="3.90.20.20:FF:000013">
    <property type="entry name" value="GrpE protein homolog"/>
    <property type="match status" value="1"/>
</dbReference>
<dbReference type="Pfam" id="PF01025">
    <property type="entry name" value="GrpE"/>
    <property type="match status" value="1"/>
</dbReference>
<dbReference type="GO" id="GO:0006457">
    <property type="term" value="P:protein folding"/>
    <property type="evidence" value="ECO:0007669"/>
    <property type="project" value="InterPro"/>
</dbReference>
<evidence type="ECO:0000313" key="7">
    <source>
        <dbReference type="Proteomes" id="UP000186955"/>
    </source>
</evidence>
<dbReference type="EMBL" id="MNBE01000157">
    <property type="protein sequence ID" value="OKP13106.1"/>
    <property type="molecule type" value="Genomic_DNA"/>
</dbReference>
<gene>
    <name evidence="6" type="ORF">PENSUB_1206</name>
</gene>
<dbReference type="GO" id="GO:0030150">
    <property type="term" value="P:protein import into mitochondrial matrix"/>
    <property type="evidence" value="ECO:0007669"/>
    <property type="project" value="TreeGrafter"/>
</dbReference>
<comment type="similarity">
    <text evidence="1 4">Belongs to the GrpE family.</text>
</comment>
<sequence>MFQRTIFRQAQAARSVLAASTSTSAAPLALRRTTRLQSQLPWAMRPFAPQPAARRLYSTENNGENKEAAKEGEAAENAEEDPVRKELEEKEKEITELKDKYLRSVAEFRNLQERTKRDMDAARNFAIQRFAKDLLESIDNFDRALLAVPAEKLSAERTDANKELLDLVDGLKMTERTLMNTLQKHGLERFDPSEQVEGKAQKFDPNLHEATFMAPSPNMEDGDVMHTQSKGFRLNGRVVRAAKVGVVKNA</sequence>
<dbReference type="Gene3D" id="2.30.22.10">
    <property type="entry name" value="Head domain of nucleotide exchange factor GrpE"/>
    <property type="match status" value="1"/>
</dbReference>
<comment type="caution">
    <text evidence="6">The sequence shown here is derived from an EMBL/GenBank/DDBJ whole genome shotgun (WGS) entry which is preliminary data.</text>
</comment>
<keyword evidence="2 3" id="KW-0143">Chaperone</keyword>
<accession>A0A1Q5UKU7</accession>
<dbReference type="GO" id="GO:0001405">
    <property type="term" value="C:PAM complex, Tim23 associated import motor"/>
    <property type="evidence" value="ECO:0007669"/>
    <property type="project" value="TreeGrafter"/>
</dbReference>
<proteinExistence type="inferred from homology"/>
<feature type="compositionally biased region" description="Basic and acidic residues" evidence="5">
    <location>
        <begin position="81"/>
        <end position="91"/>
    </location>
</feature>
<dbReference type="InterPro" id="IPR009012">
    <property type="entry name" value="GrpE_head"/>
</dbReference>
<dbReference type="InterPro" id="IPR000740">
    <property type="entry name" value="GrpE"/>
</dbReference>
<dbReference type="AlphaFoldDB" id="A0A1Q5UKU7"/>
<dbReference type="GO" id="GO:0051087">
    <property type="term" value="F:protein-folding chaperone binding"/>
    <property type="evidence" value="ECO:0007669"/>
    <property type="project" value="InterPro"/>
</dbReference>